<organism evidence="3">
    <name type="scientific">freshwater metagenome</name>
    <dbReference type="NCBI Taxonomy" id="449393"/>
    <lineage>
        <taxon>unclassified sequences</taxon>
        <taxon>metagenomes</taxon>
        <taxon>ecological metagenomes</taxon>
    </lineage>
</organism>
<dbReference type="Gene3D" id="3.60.21.70">
    <property type="entry name" value="PhoD-like phosphatase"/>
    <property type="match status" value="1"/>
</dbReference>
<name>A0A6J6E7E2_9ZZZZ</name>
<dbReference type="InterPro" id="IPR052900">
    <property type="entry name" value="Phospholipid_Metab_Enz"/>
</dbReference>
<dbReference type="PANTHER" id="PTHR43606">
    <property type="entry name" value="PHOSPHATASE, PUTATIVE (AFU_ORTHOLOGUE AFUA_6G08710)-RELATED"/>
    <property type="match status" value="1"/>
</dbReference>
<dbReference type="EMBL" id="CAEZSR010000102">
    <property type="protein sequence ID" value="CAB4572261.1"/>
    <property type="molecule type" value="Genomic_DNA"/>
</dbReference>
<dbReference type="InterPro" id="IPR038607">
    <property type="entry name" value="PhoD-like_sf"/>
</dbReference>
<evidence type="ECO:0000259" key="2">
    <source>
        <dbReference type="Pfam" id="PF16655"/>
    </source>
</evidence>
<dbReference type="Gene3D" id="2.60.40.380">
    <property type="entry name" value="Purple acid phosphatase-like, N-terminal"/>
    <property type="match status" value="1"/>
</dbReference>
<dbReference type="Pfam" id="PF09423">
    <property type="entry name" value="PhoD"/>
    <property type="match status" value="1"/>
</dbReference>
<dbReference type="AlphaFoldDB" id="A0A6J6E7E2"/>
<dbReference type="SUPFAM" id="SSF56300">
    <property type="entry name" value="Metallo-dependent phosphatases"/>
    <property type="match status" value="1"/>
</dbReference>
<protein>
    <submittedName>
        <fullName evidence="3">Unannotated protein</fullName>
    </submittedName>
</protein>
<gene>
    <name evidence="3" type="ORF">UFOPK1493_02477</name>
</gene>
<dbReference type="Pfam" id="PF16655">
    <property type="entry name" value="PhoD_N"/>
    <property type="match status" value="1"/>
</dbReference>
<dbReference type="PANTHER" id="PTHR43606:SF2">
    <property type="entry name" value="ALKALINE PHOSPHATASE FAMILY PROTEIN (AFU_ORTHOLOGUE AFUA_5G03860)"/>
    <property type="match status" value="1"/>
</dbReference>
<feature type="domain" description="PhoD-like phosphatase metallophosphatase" evidence="1">
    <location>
        <begin position="126"/>
        <end position="475"/>
    </location>
</feature>
<accession>A0A6J6E7E2</accession>
<evidence type="ECO:0000313" key="3">
    <source>
        <dbReference type="EMBL" id="CAB4572261.1"/>
    </source>
</evidence>
<dbReference type="InterPro" id="IPR032093">
    <property type="entry name" value="PhoD_N"/>
</dbReference>
<reference evidence="3" key="1">
    <citation type="submission" date="2020-05" db="EMBL/GenBank/DDBJ databases">
        <authorList>
            <person name="Chiriac C."/>
            <person name="Salcher M."/>
            <person name="Ghai R."/>
            <person name="Kavagutti S V."/>
        </authorList>
    </citation>
    <scope>NUCLEOTIDE SEQUENCE</scope>
</reference>
<evidence type="ECO:0000259" key="1">
    <source>
        <dbReference type="Pfam" id="PF09423"/>
    </source>
</evidence>
<sequence length="502" mass="55270">MGDPSTAPSGSAAGRARFLHGVASGDPSATSVTLWTRLTVPGSAGAHDHQLTWTLADDADLRRVVATGVAVARRDDDHTTHVVVTGLPPGTELWYDFTAADGTRSPVGRTCTLPSAEQHVTSLRIGVVCCARYGSGWFGAYRTVVDARPDLVVHLGDHLYEDGGRCVPGREHDPPHELITLDDYRRRHAQTCTDADAQALRAAAPMVVLWDDHEFADNAWLTGAAAHDRDDGPWHERVTAARQAWHEWMPFVHRPVGDTGLLIGHGELDRRLRVGDLVDLVVVDTRMSGRDAPAHRTGAPVLVPTDDRTLLSDAQRSWLREVMIDRRSRWRVFANQVHVGQLHLLSAPGLARRAGPLRPLVNPDQWDGYPRERELLLQLLREAGTGGVLGLSGDLHATFVRTVDDEAGPVFPEITTPSTMSTPFGTIAATRSKGLLRPALIERLLRRQNRGIDFVDTRRHGCTVLDVDRDSIEVSIHLGVDTDRPEVLRWRIAHDSPVPRRI</sequence>
<feature type="domain" description="Phospholipase D N-terminal" evidence="2">
    <location>
        <begin position="20"/>
        <end position="112"/>
    </location>
</feature>
<proteinExistence type="predicted"/>
<dbReference type="InterPro" id="IPR029052">
    <property type="entry name" value="Metallo-depent_PP-like"/>
</dbReference>
<dbReference type="InterPro" id="IPR018946">
    <property type="entry name" value="PhoD-like_MPP"/>
</dbReference>